<accession>A0AAW5F8B1</accession>
<evidence type="ECO:0000313" key="1">
    <source>
        <dbReference type="EMBL" id="MCK0088147.1"/>
    </source>
</evidence>
<dbReference type="EMBL" id="JAINVB010000001">
    <property type="protein sequence ID" value="MCK0088147.1"/>
    <property type="molecule type" value="Genomic_DNA"/>
</dbReference>
<gene>
    <name evidence="1" type="ORF">K5I21_20175</name>
    <name evidence="2" type="ORF">PM006_14195</name>
</gene>
<dbReference type="Proteomes" id="UP001203136">
    <property type="component" value="Unassembled WGS sequence"/>
</dbReference>
<name>A0AAW5F8B1_CLOSY</name>
<dbReference type="AlphaFoldDB" id="A0AAW5F8B1"/>
<protein>
    <submittedName>
        <fullName evidence="1">Uncharacterized protein</fullName>
    </submittedName>
</protein>
<sequence>MHAERYTITIFGIDAKYYTDEYISHIWKTCTENEYQKSRQFITGLVDKRSLVCGTIRGCELAEYAHIITVVRNPVEFSDTDTFWNSLKNVLKELRVSLGNPSMTIAKQQIEYYYFK</sequence>
<reference evidence="2" key="2">
    <citation type="submission" date="2023-01" db="EMBL/GenBank/DDBJ databases">
        <title>Human gut microbiome strain richness.</title>
        <authorList>
            <person name="Chen-Liaw A."/>
        </authorList>
    </citation>
    <scope>NUCLEOTIDE SEQUENCE</scope>
    <source>
        <strain evidence="2">B1_m1001713B170214d0_201011</strain>
    </source>
</reference>
<evidence type="ECO:0000313" key="2">
    <source>
        <dbReference type="EMBL" id="MDB2001355.1"/>
    </source>
</evidence>
<reference evidence="1" key="1">
    <citation type="journal article" date="2022" name="Cell Host Microbe">
        <title>Colonization of the live biotherapeutic product VE303 and modulation of the microbiota and metabolites in healthy volunteers.</title>
        <authorList>
            <person name="Dsouza M."/>
            <person name="Menon R."/>
            <person name="Crossette E."/>
            <person name="Bhattarai S.K."/>
            <person name="Schneider J."/>
            <person name="Kim Y.G."/>
            <person name="Reddy S."/>
            <person name="Caballero S."/>
            <person name="Felix C."/>
            <person name="Cornacchione L."/>
            <person name="Hendrickson J."/>
            <person name="Watson A.R."/>
            <person name="Minot S.S."/>
            <person name="Greenfield N."/>
            <person name="Schopf L."/>
            <person name="Szabady R."/>
            <person name="Patarroyo J."/>
            <person name="Smith W."/>
            <person name="Harrison P."/>
            <person name="Kuijper E.J."/>
            <person name="Kelly C.P."/>
            <person name="Olle B."/>
            <person name="Bobilev D."/>
            <person name="Silber J.L."/>
            <person name="Bucci V."/>
            <person name="Roberts B."/>
            <person name="Faith J."/>
            <person name="Norman J.M."/>
        </authorList>
    </citation>
    <scope>NUCLEOTIDE SEQUENCE</scope>
    <source>
        <strain evidence="1">VE303-04</strain>
    </source>
</reference>
<dbReference type="Proteomes" id="UP001300871">
    <property type="component" value="Unassembled WGS sequence"/>
</dbReference>
<organism evidence="1 3">
    <name type="scientific">Clostridium symbiosum</name>
    <name type="common">Bacteroides symbiosus</name>
    <dbReference type="NCBI Taxonomy" id="1512"/>
    <lineage>
        <taxon>Bacteria</taxon>
        <taxon>Bacillati</taxon>
        <taxon>Bacillota</taxon>
        <taxon>Clostridia</taxon>
        <taxon>Lachnospirales</taxon>
        <taxon>Lachnospiraceae</taxon>
        <taxon>Otoolea</taxon>
    </lineage>
</organism>
<dbReference type="EMBL" id="JAQLGM010000037">
    <property type="protein sequence ID" value="MDB2001355.1"/>
    <property type="molecule type" value="Genomic_DNA"/>
</dbReference>
<dbReference type="RefSeq" id="WP_003501051.1">
    <property type="nucleotide sequence ID" value="NZ_BAABZD010000010.1"/>
</dbReference>
<dbReference type="GeneID" id="57968864"/>
<comment type="caution">
    <text evidence="1">The sequence shown here is derived from an EMBL/GenBank/DDBJ whole genome shotgun (WGS) entry which is preliminary data.</text>
</comment>
<evidence type="ECO:0000313" key="3">
    <source>
        <dbReference type="Proteomes" id="UP001203136"/>
    </source>
</evidence>
<proteinExistence type="predicted"/>